<feature type="domain" description="SHSP" evidence="8">
    <location>
        <begin position="17"/>
        <end position="123"/>
    </location>
</feature>
<feature type="compositionally biased region" description="Basic and acidic residues" evidence="6">
    <location>
        <begin position="245"/>
        <end position="255"/>
    </location>
</feature>
<dbReference type="OrthoDB" id="1431247at2759"/>
<keyword evidence="7" id="KW-0472">Membrane</keyword>
<dbReference type="GO" id="GO:0006952">
    <property type="term" value="P:defense response"/>
    <property type="evidence" value="ECO:0007669"/>
    <property type="project" value="UniProtKB-KW"/>
</dbReference>
<evidence type="ECO:0000256" key="7">
    <source>
        <dbReference type="SAM" id="Phobius"/>
    </source>
</evidence>
<name>A0A6P8C8G3_PUNGR</name>
<comment type="similarity">
    <text evidence="4 5">Belongs to the small heat shock protein (HSP20) family.</text>
</comment>
<feature type="region of interest" description="Disordered" evidence="6">
    <location>
        <begin position="111"/>
        <end position="304"/>
    </location>
</feature>
<reference evidence="10" key="2">
    <citation type="submission" date="2025-08" db="UniProtKB">
        <authorList>
            <consortium name="RefSeq"/>
        </authorList>
    </citation>
    <scope>IDENTIFICATION</scope>
    <source>
        <tissue evidence="10">Leaf</tissue>
    </source>
</reference>
<feature type="transmembrane region" description="Helical" evidence="7">
    <location>
        <begin position="318"/>
        <end position="338"/>
    </location>
</feature>
<dbReference type="Pfam" id="PF00011">
    <property type="entry name" value="HSP20"/>
    <property type="match status" value="1"/>
</dbReference>
<dbReference type="GO" id="GO:0005886">
    <property type="term" value="C:plasma membrane"/>
    <property type="evidence" value="ECO:0007669"/>
    <property type="project" value="UniProtKB-SubCell"/>
</dbReference>
<keyword evidence="7" id="KW-1133">Transmembrane helix</keyword>
<keyword evidence="9" id="KW-1185">Reference proteome</keyword>
<dbReference type="PANTHER" id="PTHR43670">
    <property type="entry name" value="HEAT SHOCK PROTEIN 26"/>
    <property type="match status" value="1"/>
</dbReference>
<comment type="subcellular location">
    <subcellularLocation>
        <location evidence="1">Cell membrane</location>
        <topology evidence="1">Single-pass membrane protein</topology>
    </subcellularLocation>
</comment>
<evidence type="ECO:0000259" key="8">
    <source>
        <dbReference type="PROSITE" id="PS01031"/>
    </source>
</evidence>
<dbReference type="InterPro" id="IPR002068">
    <property type="entry name" value="A-crystallin/Hsp20_dom"/>
</dbReference>
<dbReference type="PROSITE" id="PS01031">
    <property type="entry name" value="SHSP"/>
    <property type="match status" value="1"/>
</dbReference>
<evidence type="ECO:0000256" key="4">
    <source>
        <dbReference type="PROSITE-ProRule" id="PRU00285"/>
    </source>
</evidence>
<accession>A0A6P8C8G3</accession>
<protein>
    <submittedName>
        <fullName evidence="10">Protein RESTRICTED TEV MOVEMENT 2-like isoform X1</fullName>
    </submittedName>
</protein>
<evidence type="ECO:0000313" key="10">
    <source>
        <dbReference type="RefSeq" id="XP_031378724.1"/>
    </source>
</evidence>
<dbReference type="RefSeq" id="XP_031378724.1">
    <property type="nucleotide sequence ID" value="XM_031522864.1"/>
</dbReference>
<evidence type="ECO:0000256" key="6">
    <source>
        <dbReference type="SAM" id="MobiDB-lite"/>
    </source>
</evidence>
<dbReference type="InterPro" id="IPR008978">
    <property type="entry name" value="HSP20-like_chaperone"/>
</dbReference>
<organism evidence="9 10">
    <name type="scientific">Punica granatum</name>
    <name type="common">Pomegranate</name>
    <dbReference type="NCBI Taxonomy" id="22663"/>
    <lineage>
        <taxon>Eukaryota</taxon>
        <taxon>Viridiplantae</taxon>
        <taxon>Streptophyta</taxon>
        <taxon>Embryophyta</taxon>
        <taxon>Tracheophyta</taxon>
        <taxon>Spermatophyta</taxon>
        <taxon>Magnoliopsida</taxon>
        <taxon>eudicotyledons</taxon>
        <taxon>Gunneridae</taxon>
        <taxon>Pentapetalae</taxon>
        <taxon>rosids</taxon>
        <taxon>malvids</taxon>
        <taxon>Myrtales</taxon>
        <taxon>Lythraceae</taxon>
        <taxon>Punica</taxon>
    </lineage>
</organism>
<dbReference type="Gene3D" id="2.60.40.790">
    <property type="match status" value="1"/>
</dbReference>
<dbReference type="AlphaFoldDB" id="A0A6P8C8G3"/>
<feature type="compositionally biased region" description="Low complexity" evidence="6">
    <location>
        <begin position="279"/>
        <end position="289"/>
    </location>
</feature>
<dbReference type="Proteomes" id="UP000515151">
    <property type="component" value="Chromosome 2"/>
</dbReference>
<feature type="compositionally biased region" description="Basic and acidic residues" evidence="6">
    <location>
        <begin position="264"/>
        <end position="278"/>
    </location>
</feature>
<dbReference type="GO" id="GO:0034605">
    <property type="term" value="P:cellular response to heat"/>
    <property type="evidence" value="ECO:0007669"/>
    <property type="project" value="TreeGrafter"/>
</dbReference>
<reference evidence="9" key="1">
    <citation type="journal article" date="2020" name="Plant Biotechnol. J.">
        <title>The pomegranate (Punica granatum L.) draft genome dissects genetic divergence between soft- and hard-seeded cultivars.</title>
        <authorList>
            <person name="Luo X."/>
            <person name="Li H."/>
            <person name="Wu Z."/>
            <person name="Yao W."/>
            <person name="Zhao P."/>
            <person name="Cao D."/>
            <person name="Yu H."/>
            <person name="Li K."/>
            <person name="Poudel K."/>
            <person name="Zhao D."/>
            <person name="Zhang F."/>
            <person name="Xia X."/>
            <person name="Chen L."/>
            <person name="Wang Q."/>
            <person name="Jing D."/>
            <person name="Cao S."/>
        </authorList>
    </citation>
    <scope>NUCLEOTIDE SEQUENCE [LARGE SCALE GENOMIC DNA]</scope>
    <source>
        <strain evidence="9">cv. Tunisia</strain>
    </source>
</reference>
<evidence type="ECO:0000256" key="1">
    <source>
        <dbReference type="ARBA" id="ARBA00004162"/>
    </source>
</evidence>
<evidence type="ECO:0000256" key="5">
    <source>
        <dbReference type="RuleBase" id="RU003616"/>
    </source>
</evidence>
<feature type="compositionally biased region" description="Basic and acidic residues" evidence="6">
    <location>
        <begin position="222"/>
        <end position="234"/>
    </location>
</feature>
<dbReference type="GeneID" id="116194132"/>
<keyword evidence="2" id="KW-1003">Cell membrane</keyword>
<keyword evidence="7" id="KW-0812">Transmembrane</keyword>
<dbReference type="SUPFAM" id="SSF49764">
    <property type="entry name" value="HSP20-like chaperones"/>
    <property type="match status" value="1"/>
</dbReference>
<sequence length="350" mass="38279">MAARQRTTMTQSQAADTVYKDFQPKSEWVEEAAANVLTIHLPGFMKDQVKVTYDEKLPKMTIRGERPVSDNVVSRFLMDFTIPDNCKINEMKAKFDQRQVLSITMPKKTITPVIARPSNAAPKDQTSSPMKAATTETKPPPKPQKEKISPLETGTAAATSSAMGKEPERKAEEKVTSPTRSPKAPALTEPKTEKAETSSKATGQKQADDKVPQPFNPLGDTSRPRSEEVREETSSKAPLVQDVQKPTDDWKKSEPSVKQVSQKVAEHQELKAMKEKDQNQSQSKESSSQALDRIGKEAGGPAAAAKRAVLGLDEDRRFLLNAGVAVLVIVAVGTYFGYKWGSSGGSHTKS</sequence>
<evidence type="ECO:0000256" key="2">
    <source>
        <dbReference type="ARBA" id="ARBA00022475"/>
    </source>
</evidence>
<evidence type="ECO:0000313" key="9">
    <source>
        <dbReference type="Proteomes" id="UP000515151"/>
    </source>
</evidence>
<feature type="compositionally biased region" description="Basic and acidic residues" evidence="6">
    <location>
        <begin position="165"/>
        <end position="175"/>
    </location>
</feature>
<proteinExistence type="inferred from homology"/>
<dbReference type="CDD" id="cd00298">
    <property type="entry name" value="ACD_sHsps_p23-like"/>
    <property type="match status" value="1"/>
</dbReference>
<keyword evidence="3" id="KW-0611">Plant defense</keyword>
<gene>
    <name evidence="10" type="primary">LOC116194132</name>
</gene>
<evidence type="ECO:0000256" key="3">
    <source>
        <dbReference type="ARBA" id="ARBA00022821"/>
    </source>
</evidence>
<dbReference type="PANTHER" id="PTHR43670:SF114">
    <property type="entry name" value="OS05G0592000 PROTEIN"/>
    <property type="match status" value="1"/>
</dbReference>